<reference evidence="3 4" key="1">
    <citation type="submission" date="2020-09" db="EMBL/GenBank/DDBJ databases">
        <title>Dyella sp. 7MK23 isolated from forest soil.</title>
        <authorList>
            <person name="Fu J."/>
        </authorList>
    </citation>
    <scope>NUCLEOTIDE SEQUENCE [LARGE SCALE GENOMIC DNA]</scope>
    <source>
        <strain evidence="3 4">7MK23</strain>
    </source>
</reference>
<protein>
    <submittedName>
        <fullName evidence="3">Histidine kinase</fullName>
    </submittedName>
</protein>
<dbReference type="Pfam" id="PF06580">
    <property type="entry name" value="His_kinase"/>
    <property type="match status" value="1"/>
</dbReference>
<evidence type="ECO:0000256" key="1">
    <source>
        <dbReference type="SAM" id="Phobius"/>
    </source>
</evidence>
<keyword evidence="1" id="KW-0472">Membrane</keyword>
<feature type="transmembrane region" description="Helical" evidence="1">
    <location>
        <begin position="150"/>
        <end position="171"/>
    </location>
</feature>
<dbReference type="GO" id="GO:0016301">
    <property type="term" value="F:kinase activity"/>
    <property type="evidence" value="ECO:0007669"/>
    <property type="project" value="UniProtKB-KW"/>
</dbReference>
<feature type="domain" description="Signal transduction histidine kinase internal region" evidence="2">
    <location>
        <begin position="196"/>
        <end position="226"/>
    </location>
</feature>
<keyword evidence="4" id="KW-1185">Reference proteome</keyword>
<feature type="transmembrane region" description="Helical" evidence="1">
    <location>
        <begin position="76"/>
        <end position="98"/>
    </location>
</feature>
<gene>
    <name evidence="3" type="ORF">IGX34_18300</name>
</gene>
<dbReference type="Proteomes" id="UP000651010">
    <property type="component" value="Unassembled WGS sequence"/>
</dbReference>
<name>A0ABR9GE72_9GAMM</name>
<evidence type="ECO:0000259" key="2">
    <source>
        <dbReference type="Pfam" id="PF06580"/>
    </source>
</evidence>
<dbReference type="InterPro" id="IPR010559">
    <property type="entry name" value="Sig_transdc_His_kin_internal"/>
</dbReference>
<accession>A0ABR9GE72</accession>
<organism evidence="3 4">
    <name type="scientific">Dyella acidiphila</name>
    <dbReference type="NCBI Taxonomy" id="2775866"/>
    <lineage>
        <taxon>Bacteria</taxon>
        <taxon>Pseudomonadati</taxon>
        <taxon>Pseudomonadota</taxon>
        <taxon>Gammaproteobacteria</taxon>
        <taxon>Lysobacterales</taxon>
        <taxon>Rhodanobacteraceae</taxon>
        <taxon>Dyella</taxon>
    </lineage>
</organism>
<evidence type="ECO:0000313" key="3">
    <source>
        <dbReference type="EMBL" id="MBE1162341.1"/>
    </source>
</evidence>
<keyword evidence="3" id="KW-0418">Kinase</keyword>
<feature type="transmembrane region" description="Helical" evidence="1">
    <location>
        <begin position="110"/>
        <end position="130"/>
    </location>
</feature>
<dbReference type="RefSeq" id="WP_192557189.1">
    <property type="nucleotide sequence ID" value="NZ_JACZZA010000013.1"/>
</dbReference>
<dbReference type="EMBL" id="JACZZA010000013">
    <property type="protein sequence ID" value="MBE1162341.1"/>
    <property type="molecule type" value="Genomic_DNA"/>
</dbReference>
<feature type="transmembrane region" description="Helical" evidence="1">
    <location>
        <begin position="53"/>
        <end position="70"/>
    </location>
</feature>
<sequence length="243" mass="26745">MENQRDALFRHDGPHALMPGEVGRGSLSGKGEFSKTMVASPSRDSQTGLPMRASLMASLPIALCMGVMALPELGNVYAGAFRAFYAACFLVWVVPTSLVQRAMWRRETGAWSSALVLLFITYTFSATSNALSEIVAVHWGLLPGYQFRRIFMGLDGCWLALIAYCAIHEILHHYDALQRSRRREAEANALAREAGLRALQYQLQPHFLFNTLNSISALIADGRSSDATRIEWPALTGPDVGLV</sequence>
<keyword evidence="3" id="KW-0808">Transferase</keyword>
<keyword evidence="1" id="KW-0812">Transmembrane</keyword>
<proteinExistence type="predicted"/>
<evidence type="ECO:0000313" key="4">
    <source>
        <dbReference type="Proteomes" id="UP000651010"/>
    </source>
</evidence>
<keyword evidence="1" id="KW-1133">Transmembrane helix</keyword>
<comment type="caution">
    <text evidence="3">The sequence shown here is derived from an EMBL/GenBank/DDBJ whole genome shotgun (WGS) entry which is preliminary data.</text>
</comment>